<gene>
    <name evidence="1" type="ORF">A2721_03125</name>
</gene>
<protein>
    <recommendedName>
        <fullName evidence="3">Kinase</fullName>
    </recommendedName>
</protein>
<dbReference type="EMBL" id="MFJK01000018">
    <property type="protein sequence ID" value="OGG17670.1"/>
    <property type="molecule type" value="Genomic_DNA"/>
</dbReference>
<dbReference type="InterPro" id="IPR027417">
    <property type="entry name" value="P-loop_NTPase"/>
</dbReference>
<dbReference type="STRING" id="1798381.A2721_03125"/>
<dbReference type="Gene3D" id="3.40.50.300">
    <property type="entry name" value="P-loop containing nucleotide triphosphate hydrolases"/>
    <property type="match status" value="1"/>
</dbReference>
<dbReference type="AlphaFoldDB" id="A0A1F5ZYY5"/>
<evidence type="ECO:0000313" key="1">
    <source>
        <dbReference type="EMBL" id="OGG17670.1"/>
    </source>
</evidence>
<comment type="caution">
    <text evidence="1">The sequence shown here is derived from an EMBL/GenBank/DDBJ whole genome shotgun (WGS) entry which is preliminary data.</text>
</comment>
<dbReference type="Pfam" id="PF13671">
    <property type="entry name" value="AAA_33"/>
    <property type="match status" value="1"/>
</dbReference>
<name>A0A1F5ZYY5_9BACT</name>
<organism evidence="1 2">
    <name type="scientific">Candidatus Gottesmanbacteria bacterium RIFCSPHIGHO2_01_FULL_47_48</name>
    <dbReference type="NCBI Taxonomy" id="1798381"/>
    <lineage>
        <taxon>Bacteria</taxon>
        <taxon>Candidatus Gottesmaniibacteriota</taxon>
    </lineage>
</organism>
<proteinExistence type="predicted"/>
<evidence type="ECO:0008006" key="3">
    <source>
        <dbReference type="Google" id="ProtNLM"/>
    </source>
</evidence>
<sequence>MSKLTVYILTGLPYSGKTTLIRELVKRFGFKVASMDEIMNEKHMDPDTMSMDDWGKVYSEGYNRLKKYLSEGYSAVLDCGNLKRNERETPKQIAESLGANWRLIYLNISKEEAKERWMKNHSTKERDELTDQTMNAALDMFVEPTPDEGAIIYNQQMDLDQWIKENID</sequence>
<accession>A0A1F5ZYY5</accession>
<dbReference type="Proteomes" id="UP000177871">
    <property type="component" value="Unassembled WGS sequence"/>
</dbReference>
<dbReference type="SUPFAM" id="SSF52540">
    <property type="entry name" value="P-loop containing nucleoside triphosphate hydrolases"/>
    <property type="match status" value="1"/>
</dbReference>
<evidence type="ECO:0000313" key="2">
    <source>
        <dbReference type="Proteomes" id="UP000177871"/>
    </source>
</evidence>
<reference evidence="1 2" key="1">
    <citation type="journal article" date="2016" name="Nat. Commun.">
        <title>Thousands of microbial genomes shed light on interconnected biogeochemical processes in an aquifer system.</title>
        <authorList>
            <person name="Anantharaman K."/>
            <person name="Brown C.T."/>
            <person name="Hug L.A."/>
            <person name="Sharon I."/>
            <person name="Castelle C.J."/>
            <person name="Probst A.J."/>
            <person name="Thomas B.C."/>
            <person name="Singh A."/>
            <person name="Wilkins M.J."/>
            <person name="Karaoz U."/>
            <person name="Brodie E.L."/>
            <person name="Williams K.H."/>
            <person name="Hubbard S.S."/>
            <person name="Banfield J.F."/>
        </authorList>
    </citation>
    <scope>NUCLEOTIDE SEQUENCE [LARGE SCALE GENOMIC DNA]</scope>
</reference>